<accession>A0ABT4CFT2</accession>
<organism evidence="2 3">
    <name type="scientific">Nocardioides pini</name>
    <dbReference type="NCBI Taxonomy" id="2975053"/>
    <lineage>
        <taxon>Bacteria</taxon>
        <taxon>Bacillati</taxon>
        <taxon>Actinomycetota</taxon>
        <taxon>Actinomycetes</taxon>
        <taxon>Propionibacteriales</taxon>
        <taxon>Nocardioidaceae</taxon>
        <taxon>Nocardioides</taxon>
    </lineage>
</organism>
<dbReference type="Pfam" id="PF13641">
    <property type="entry name" value="Glyco_tranf_2_3"/>
    <property type="match status" value="1"/>
</dbReference>
<keyword evidence="2" id="KW-0328">Glycosyltransferase</keyword>
<keyword evidence="3" id="KW-1185">Reference proteome</keyword>
<dbReference type="EMBL" id="JAPPUX010000004">
    <property type="protein sequence ID" value="MCY4727836.1"/>
    <property type="molecule type" value="Genomic_DNA"/>
</dbReference>
<dbReference type="GO" id="GO:0016757">
    <property type="term" value="F:glycosyltransferase activity"/>
    <property type="evidence" value="ECO:0007669"/>
    <property type="project" value="UniProtKB-KW"/>
</dbReference>
<dbReference type="InterPro" id="IPR001173">
    <property type="entry name" value="Glyco_trans_2-like"/>
</dbReference>
<dbReference type="Proteomes" id="UP001074726">
    <property type="component" value="Unassembled WGS sequence"/>
</dbReference>
<feature type="domain" description="Glycosyltransferase 2-like" evidence="1">
    <location>
        <begin position="11"/>
        <end position="122"/>
    </location>
</feature>
<evidence type="ECO:0000259" key="1">
    <source>
        <dbReference type="Pfam" id="PF00535"/>
    </source>
</evidence>
<dbReference type="PANTHER" id="PTHR43179:SF7">
    <property type="entry name" value="RHAMNOSYLTRANSFERASE WBBL"/>
    <property type="match status" value="1"/>
</dbReference>
<name>A0ABT4CFT2_9ACTN</name>
<protein>
    <submittedName>
        <fullName evidence="2">Glycosyltransferase</fullName>
        <ecNumber evidence="2">2.4.-.-</ecNumber>
    </submittedName>
</protein>
<keyword evidence="2" id="KW-0808">Transferase</keyword>
<dbReference type="Pfam" id="PF00535">
    <property type="entry name" value="Glycos_transf_2"/>
    <property type="match status" value="1"/>
</dbReference>
<proteinExistence type="predicted"/>
<sequence>MSPRREAPLFSIVTPVYDPPIDVLKECLESVLAQDFSAWELIVVDDFSPTAAVPIVIAQYAQQDGRIRLVERDTNGHIVAASNDGLELALGEFIVLLDHDDLLAPTALSRVAEALLEHEDVDYLYTDEDKVGSDGRFYGAFHKPDWSPERLRGQMYTSHLSVLRTELVRDVGGFREGFEGSQDHDLVLRVTEQARRVVHVPEVLYHWRAVEGSTAVDIEAKPYATEAGLRAVQEHLDRVGIRARAVTSAEPGRYTVERVLDPARRVSLVIPTMGQSAVVHGASRFLVVDAVRSALAGTDHEDVEVVVVHDTPTPAVVLDALREVAEDRLVLVPFDAPFNFSTKMNLGVSHASGDRVVFLNDDIEVISHGWLEQLVAPLDEPDVGLTGAKLYYADQTVQHAGHAYFNAGYHHPFRFRTRDEAGPFGELFVNREVTGVTAACAAMRTETYFQVGGFTESLPANFNDVDLCYKVARAGLRTLFVANSELYHYESQTRVPEVAERERLAVVSRWGTPTEDAYLRSELAMPNLRRVKEIPADLRGGA</sequence>
<dbReference type="Gene3D" id="3.90.550.10">
    <property type="entry name" value="Spore Coat Polysaccharide Biosynthesis Protein SpsA, Chain A"/>
    <property type="match status" value="2"/>
</dbReference>
<evidence type="ECO:0000313" key="3">
    <source>
        <dbReference type="Proteomes" id="UP001074726"/>
    </source>
</evidence>
<dbReference type="InterPro" id="IPR029044">
    <property type="entry name" value="Nucleotide-diphossugar_trans"/>
</dbReference>
<dbReference type="CDD" id="cd04184">
    <property type="entry name" value="GT2_RfbC_Mx_like"/>
    <property type="match status" value="1"/>
</dbReference>
<evidence type="ECO:0000313" key="2">
    <source>
        <dbReference type="EMBL" id="MCY4727836.1"/>
    </source>
</evidence>
<gene>
    <name evidence="2" type="ORF">NYO98_16225</name>
</gene>
<dbReference type="EC" id="2.4.-.-" evidence="2"/>
<comment type="caution">
    <text evidence="2">The sequence shown here is derived from an EMBL/GenBank/DDBJ whole genome shotgun (WGS) entry which is preliminary data.</text>
</comment>
<dbReference type="SUPFAM" id="SSF53448">
    <property type="entry name" value="Nucleotide-diphospho-sugar transferases"/>
    <property type="match status" value="2"/>
</dbReference>
<reference evidence="2" key="1">
    <citation type="submission" date="2022-08" db="EMBL/GenBank/DDBJ databases">
        <title>Genome sequencing of Nocardioides sp. STR2.</title>
        <authorList>
            <person name="So Y."/>
        </authorList>
    </citation>
    <scope>NUCLEOTIDE SEQUENCE</scope>
    <source>
        <strain evidence="2">STR2</strain>
    </source>
</reference>
<dbReference type="PANTHER" id="PTHR43179">
    <property type="entry name" value="RHAMNOSYLTRANSFERASE WBBL"/>
    <property type="match status" value="1"/>
</dbReference>
<dbReference type="RefSeq" id="WP_268112771.1">
    <property type="nucleotide sequence ID" value="NZ_JAPPUX010000004.1"/>
</dbReference>